<dbReference type="InterPro" id="IPR011009">
    <property type="entry name" value="Kinase-like_dom_sf"/>
</dbReference>
<dbReference type="GO" id="GO:0004672">
    <property type="term" value="F:protein kinase activity"/>
    <property type="evidence" value="ECO:0007669"/>
    <property type="project" value="InterPro"/>
</dbReference>
<dbReference type="Pfam" id="PF00069">
    <property type="entry name" value="Pkinase"/>
    <property type="match status" value="1"/>
</dbReference>
<protein>
    <recommendedName>
        <fullName evidence="1">Protein kinase domain-containing protein</fullName>
    </recommendedName>
</protein>
<dbReference type="SUPFAM" id="SSF56112">
    <property type="entry name" value="Protein kinase-like (PK-like)"/>
    <property type="match status" value="1"/>
</dbReference>
<comment type="caution">
    <text evidence="2">The sequence shown here is derived from an EMBL/GenBank/DDBJ whole genome shotgun (WGS) entry which is preliminary data.</text>
</comment>
<dbReference type="InterPro" id="IPR000719">
    <property type="entry name" value="Prot_kinase_dom"/>
</dbReference>
<evidence type="ECO:0000259" key="1">
    <source>
        <dbReference type="PROSITE" id="PS50011"/>
    </source>
</evidence>
<dbReference type="GO" id="GO:0005524">
    <property type="term" value="F:ATP binding"/>
    <property type="evidence" value="ECO:0007669"/>
    <property type="project" value="InterPro"/>
</dbReference>
<reference evidence="2" key="1">
    <citation type="submission" date="2023-07" db="EMBL/GenBank/DDBJ databases">
        <title>A chromosome-level genome assembly of Lolium multiflorum.</title>
        <authorList>
            <person name="Chen Y."/>
            <person name="Copetti D."/>
            <person name="Kolliker R."/>
            <person name="Studer B."/>
        </authorList>
    </citation>
    <scope>NUCLEOTIDE SEQUENCE</scope>
    <source>
        <strain evidence="2">02402/16</strain>
        <tissue evidence="2">Leaf</tissue>
    </source>
</reference>
<accession>A0AAD8R7Q0</accession>
<dbReference type="AlphaFoldDB" id="A0AAD8R7Q0"/>
<proteinExistence type="predicted"/>
<dbReference type="PANTHER" id="PTHR45707">
    <property type="entry name" value="C2 CALCIUM/LIPID-BINDING PLANT PHOSPHORIBOSYLTRANSFERASE FAMILY PROTEIN"/>
    <property type="match status" value="1"/>
</dbReference>
<sequence length="131" mass="14827">MLGNGMVAVNMFNETLDILENKYNEEVGCLMKTKHKNLVCFLGSRTRGIIVDYEGASSILVWRKCHEVIKRICEGLYHLHVKHRNVHLNLKPANILLDDNMVPKIANFGLHFKSDIYSLGVIIIKILPGVA</sequence>
<keyword evidence="3" id="KW-1185">Reference proteome</keyword>
<gene>
    <name evidence="2" type="ORF">QYE76_020754</name>
</gene>
<dbReference type="PANTHER" id="PTHR45707:SF80">
    <property type="entry name" value="PROTEIN KINASE DOMAIN-CONTAINING PROTEIN"/>
    <property type="match status" value="1"/>
</dbReference>
<dbReference type="PROSITE" id="PS50011">
    <property type="entry name" value="PROTEIN_KINASE_DOM"/>
    <property type="match status" value="1"/>
</dbReference>
<organism evidence="2 3">
    <name type="scientific">Lolium multiflorum</name>
    <name type="common">Italian ryegrass</name>
    <name type="synonym">Lolium perenne subsp. multiflorum</name>
    <dbReference type="NCBI Taxonomy" id="4521"/>
    <lineage>
        <taxon>Eukaryota</taxon>
        <taxon>Viridiplantae</taxon>
        <taxon>Streptophyta</taxon>
        <taxon>Embryophyta</taxon>
        <taxon>Tracheophyta</taxon>
        <taxon>Spermatophyta</taxon>
        <taxon>Magnoliopsida</taxon>
        <taxon>Liliopsida</taxon>
        <taxon>Poales</taxon>
        <taxon>Poaceae</taxon>
        <taxon>BOP clade</taxon>
        <taxon>Pooideae</taxon>
        <taxon>Poodae</taxon>
        <taxon>Poeae</taxon>
        <taxon>Poeae Chloroplast Group 2 (Poeae type)</taxon>
        <taxon>Loliodinae</taxon>
        <taxon>Loliinae</taxon>
        <taxon>Lolium</taxon>
    </lineage>
</organism>
<feature type="domain" description="Protein kinase" evidence="1">
    <location>
        <begin position="1"/>
        <end position="131"/>
    </location>
</feature>
<dbReference type="Gene3D" id="1.10.510.10">
    <property type="entry name" value="Transferase(Phosphotransferase) domain 1"/>
    <property type="match status" value="1"/>
</dbReference>
<dbReference type="EMBL" id="JAUUTY010000006">
    <property type="protein sequence ID" value="KAK1615237.1"/>
    <property type="molecule type" value="Genomic_DNA"/>
</dbReference>
<name>A0AAD8R7Q0_LOLMU</name>
<dbReference type="Proteomes" id="UP001231189">
    <property type="component" value="Unassembled WGS sequence"/>
</dbReference>
<evidence type="ECO:0000313" key="2">
    <source>
        <dbReference type="EMBL" id="KAK1615237.1"/>
    </source>
</evidence>
<evidence type="ECO:0000313" key="3">
    <source>
        <dbReference type="Proteomes" id="UP001231189"/>
    </source>
</evidence>